<proteinExistence type="predicted"/>
<name>A0AAV5V0Q2_9BILA</name>
<sequence>MELGEGRTTVLVSGPNGQIKLEVENEEEFDGPAPEPLPTLSDFKMEEVDVKEEIVEDELFTGETEDVEVKEELIDESKE</sequence>
<keyword evidence="2" id="KW-1185">Reference proteome</keyword>
<protein>
    <submittedName>
        <fullName evidence="1">Uncharacterized protein</fullName>
    </submittedName>
</protein>
<evidence type="ECO:0000313" key="1">
    <source>
        <dbReference type="EMBL" id="GMT13115.1"/>
    </source>
</evidence>
<accession>A0AAV5V0Q2</accession>
<dbReference type="AlphaFoldDB" id="A0AAV5V0Q2"/>
<feature type="non-terminal residue" evidence="1">
    <location>
        <position position="79"/>
    </location>
</feature>
<dbReference type="EMBL" id="BTSY01000002">
    <property type="protein sequence ID" value="GMT13115.1"/>
    <property type="molecule type" value="Genomic_DNA"/>
</dbReference>
<comment type="caution">
    <text evidence="1">The sequence shown here is derived from an EMBL/GenBank/DDBJ whole genome shotgun (WGS) entry which is preliminary data.</text>
</comment>
<reference evidence="1" key="1">
    <citation type="submission" date="2023-10" db="EMBL/GenBank/DDBJ databases">
        <title>Genome assembly of Pristionchus species.</title>
        <authorList>
            <person name="Yoshida K."/>
            <person name="Sommer R.J."/>
        </authorList>
    </citation>
    <scope>NUCLEOTIDE SEQUENCE</scope>
    <source>
        <strain evidence="1">RS5133</strain>
    </source>
</reference>
<evidence type="ECO:0000313" key="2">
    <source>
        <dbReference type="Proteomes" id="UP001432322"/>
    </source>
</evidence>
<organism evidence="1 2">
    <name type="scientific">Pristionchus fissidentatus</name>
    <dbReference type="NCBI Taxonomy" id="1538716"/>
    <lineage>
        <taxon>Eukaryota</taxon>
        <taxon>Metazoa</taxon>
        <taxon>Ecdysozoa</taxon>
        <taxon>Nematoda</taxon>
        <taxon>Chromadorea</taxon>
        <taxon>Rhabditida</taxon>
        <taxon>Rhabditina</taxon>
        <taxon>Diplogasteromorpha</taxon>
        <taxon>Diplogasteroidea</taxon>
        <taxon>Neodiplogasteridae</taxon>
        <taxon>Pristionchus</taxon>
    </lineage>
</organism>
<gene>
    <name evidence="1" type="ORF">PFISCL1PPCAC_4412</name>
</gene>
<dbReference type="Proteomes" id="UP001432322">
    <property type="component" value="Unassembled WGS sequence"/>
</dbReference>